<protein>
    <submittedName>
        <fullName evidence="3">Uncharacterized protein</fullName>
    </submittedName>
</protein>
<feature type="transmembrane region" description="Helical" evidence="2">
    <location>
        <begin position="127"/>
        <end position="147"/>
    </location>
</feature>
<keyword evidence="2" id="KW-0472">Membrane</keyword>
<sequence length="239" mass="26463">MLDPNNPEGRRLARIPASFLDSIPTQSRPPLPTKTPFTHKRPVHKVNTPLKDEPATKGDNKLRPGHSAPPANAKFPSYTEAGRPSHLPTAVVVVDLTYTLRPSSFPGKIGDQTSQPEEDASAKCDGLLVFLIILLLGGLFSGCLLLMQGSRGFLRRTGRRYGWKWVKNSDSVDLENAIFHLKDHPGAFEEHHIVLLREVLADYGDSSYVRADEKAAEEDRLHSTDCSPIPYPRPARMAL</sequence>
<keyword evidence="4" id="KW-1185">Reference proteome</keyword>
<organism evidence="3 4">
    <name type="scientific">Fusarium denticulatum</name>
    <dbReference type="NCBI Taxonomy" id="48507"/>
    <lineage>
        <taxon>Eukaryota</taxon>
        <taxon>Fungi</taxon>
        <taxon>Dikarya</taxon>
        <taxon>Ascomycota</taxon>
        <taxon>Pezizomycotina</taxon>
        <taxon>Sordariomycetes</taxon>
        <taxon>Hypocreomycetidae</taxon>
        <taxon>Hypocreales</taxon>
        <taxon>Nectriaceae</taxon>
        <taxon>Fusarium</taxon>
        <taxon>Fusarium fujikuroi species complex</taxon>
    </lineage>
</organism>
<evidence type="ECO:0000256" key="1">
    <source>
        <dbReference type="SAM" id="MobiDB-lite"/>
    </source>
</evidence>
<feature type="region of interest" description="Disordered" evidence="1">
    <location>
        <begin position="1"/>
        <end position="81"/>
    </location>
</feature>
<feature type="compositionally biased region" description="Basic and acidic residues" evidence="1">
    <location>
        <begin position="50"/>
        <end position="62"/>
    </location>
</feature>
<accession>A0A8H5XCW5</accession>
<evidence type="ECO:0000313" key="3">
    <source>
        <dbReference type="EMBL" id="KAF5691306.1"/>
    </source>
</evidence>
<evidence type="ECO:0000313" key="4">
    <source>
        <dbReference type="Proteomes" id="UP000562682"/>
    </source>
</evidence>
<reference evidence="3 4" key="1">
    <citation type="submission" date="2020-05" db="EMBL/GenBank/DDBJ databases">
        <title>Identification and distribution of gene clusters putatively required for synthesis of sphingolipid metabolism inhibitors in phylogenetically diverse species of the filamentous fungus Fusarium.</title>
        <authorList>
            <person name="Kim H.-S."/>
            <person name="Busman M."/>
            <person name="Brown D.W."/>
            <person name="Divon H."/>
            <person name="Uhlig S."/>
            <person name="Proctor R.H."/>
        </authorList>
    </citation>
    <scope>NUCLEOTIDE SEQUENCE [LARGE SCALE GENOMIC DNA]</scope>
    <source>
        <strain evidence="3 4">NRRL 25311</strain>
    </source>
</reference>
<dbReference type="EMBL" id="JAAOAK010000079">
    <property type="protein sequence ID" value="KAF5691306.1"/>
    <property type="molecule type" value="Genomic_DNA"/>
</dbReference>
<keyword evidence="2" id="KW-1133">Transmembrane helix</keyword>
<dbReference type="Proteomes" id="UP000562682">
    <property type="component" value="Unassembled WGS sequence"/>
</dbReference>
<keyword evidence="2" id="KW-0812">Transmembrane</keyword>
<gene>
    <name evidence="3" type="ORF">FDENT_3460</name>
</gene>
<proteinExistence type="predicted"/>
<comment type="caution">
    <text evidence="3">The sequence shown here is derived from an EMBL/GenBank/DDBJ whole genome shotgun (WGS) entry which is preliminary data.</text>
</comment>
<name>A0A8H5XCW5_9HYPO</name>
<dbReference type="AlphaFoldDB" id="A0A8H5XCW5"/>
<evidence type="ECO:0000256" key="2">
    <source>
        <dbReference type="SAM" id="Phobius"/>
    </source>
</evidence>